<dbReference type="eggNOG" id="COG0438">
    <property type="taxonomic scope" value="Bacteria"/>
</dbReference>
<feature type="domain" description="Glycosyltransferase subfamily 4-like N-terminal" evidence="3">
    <location>
        <begin position="46"/>
        <end position="140"/>
    </location>
</feature>
<gene>
    <name evidence="4" type="ORF">HMPREF9257_1610</name>
</gene>
<dbReference type="Gene3D" id="3.40.50.2000">
    <property type="entry name" value="Glycogen Phosphorylase B"/>
    <property type="match status" value="2"/>
</dbReference>
<comment type="caution">
    <text evidence="4">The sequence shown here is derived from an EMBL/GenBank/DDBJ whole genome shotgun (WGS) entry which is preliminary data.</text>
</comment>
<dbReference type="GO" id="GO:0016757">
    <property type="term" value="F:glycosyltransferase activity"/>
    <property type="evidence" value="ECO:0007669"/>
    <property type="project" value="UniProtKB-KW"/>
</dbReference>
<dbReference type="AlphaFoldDB" id="E4KPX1"/>
<dbReference type="InterPro" id="IPR028098">
    <property type="entry name" value="Glyco_trans_4-like_N"/>
</dbReference>
<dbReference type="EMBL" id="AENN01000015">
    <property type="protein sequence ID" value="EFR31098.1"/>
    <property type="molecule type" value="Genomic_DNA"/>
</dbReference>
<protein>
    <submittedName>
        <fullName evidence="4">Glycosyltransferase, group 1 family protein</fullName>
        <ecNumber evidence="4">2.4.-.-</ecNumber>
    </submittedName>
</protein>
<dbReference type="PANTHER" id="PTHR46401">
    <property type="entry name" value="GLYCOSYLTRANSFERASE WBBK-RELATED"/>
    <property type="match status" value="1"/>
</dbReference>
<keyword evidence="5" id="KW-1185">Reference proteome</keyword>
<evidence type="ECO:0000313" key="5">
    <source>
        <dbReference type="Proteomes" id="UP000005990"/>
    </source>
</evidence>
<dbReference type="RefSeq" id="WP_006418301.1">
    <property type="nucleotide sequence ID" value="NZ_AENN01000015.1"/>
</dbReference>
<dbReference type="Proteomes" id="UP000005990">
    <property type="component" value="Unassembled WGS sequence"/>
</dbReference>
<evidence type="ECO:0000256" key="1">
    <source>
        <dbReference type="ARBA" id="ARBA00022679"/>
    </source>
</evidence>
<dbReference type="GO" id="GO:0009103">
    <property type="term" value="P:lipopolysaccharide biosynthetic process"/>
    <property type="evidence" value="ECO:0007669"/>
    <property type="project" value="TreeGrafter"/>
</dbReference>
<dbReference type="InterPro" id="IPR001296">
    <property type="entry name" value="Glyco_trans_1"/>
</dbReference>
<sequence length="344" mass="39615">MLTINMMSQAESVAGQGVGSAYRELVNLLTKYYPDQLDIRYNEFQPADITHFHTINFPYYLAALNWRRRGVKVGYVHFLPHTLDGSIKLASPVQWGFKHYLLNFYRAMDHLVVVNPVFKDELVKRYGFDADKITYIPNFVAKSSFYKMSEPHRLAARQENGLAADDFVILGVGQIQKRKGIDDFIQLALDHPDIKFVWAGGFSFGKITDGYETYKAVYDNPPANLTFAGIVDRDKMNALYNMADIFLLPSYNELFPMAILESFSAQTPVMLRDLDLYHAIIEDDYIPAVDREDMDKWLIEFKENPKRLEVYVDKAIAASNFYSEDRIAGLWLDFYQGLVADKEK</sequence>
<dbReference type="PANTHER" id="PTHR46401:SF2">
    <property type="entry name" value="GLYCOSYLTRANSFERASE WBBK-RELATED"/>
    <property type="match status" value="1"/>
</dbReference>
<keyword evidence="4" id="KW-0328">Glycosyltransferase</keyword>
<dbReference type="Pfam" id="PF00534">
    <property type="entry name" value="Glycos_transf_1"/>
    <property type="match status" value="1"/>
</dbReference>
<dbReference type="EC" id="2.4.-.-" evidence="4"/>
<keyword evidence="1 4" id="KW-0808">Transferase</keyword>
<feature type="domain" description="Glycosyl transferase family 1" evidence="2">
    <location>
        <begin position="156"/>
        <end position="317"/>
    </location>
</feature>
<accession>E4KPX1</accession>
<dbReference type="OrthoDB" id="9802525at2"/>
<evidence type="ECO:0000313" key="4">
    <source>
        <dbReference type="EMBL" id="EFR31098.1"/>
    </source>
</evidence>
<proteinExistence type="predicted"/>
<evidence type="ECO:0000259" key="3">
    <source>
        <dbReference type="Pfam" id="PF13439"/>
    </source>
</evidence>
<evidence type="ECO:0000259" key="2">
    <source>
        <dbReference type="Pfam" id="PF00534"/>
    </source>
</evidence>
<dbReference type="CDD" id="cd03801">
    <property type="entry name" value="GT4_PimA-like"/>
    <property type="match status" value="1"/>
</dbReference>
<reference evidence="4 5" key="1">
    <citation type="submission" date="2010-10" db="EMBL/GenBank/DDBJ databases">
        <authorList>
            <person name="Durkin A.S."/>
            <person name="Madupu R."/>
            <person name="Torralba M."/>
            <person name="Gillis M."/>
            <person name="Methe B."/>
            <person name="Sutton G."/>
            <person name="Nelson K.E."/>
        </authorList>
    </citation>
    <scope>NUCLEOTIDE SEQUENCE [LARGE SCALE GENOMIC DNA]</scope>
    <source>
        <strain evidence="4 5">ACS-139-V-Col8</strain>
    </source>
</reference>
<dbReference type="Pfam" id="PF13439">
    <property type="entry name" value="Glyco_transf_4"/>
    <property type="match status" value="1"/>
</dbReference>
<organism evidence="4 5">
    <name type="scientific">Eremococcus coleocola ACS-139-V-Col8</name>
    <dbReference type="NCBI Taxonomy" id="908337"/>
    <lineage>
        <taxon>Bacteria</taxon>
        <taxon>Bacillati</taxon>
        <taxon>Bacillota</taxon>
        <taxon>Bacilli</taxon>
        <taxon>Lactobacillales</taxon>
        <taxon>Aerococcaceae</taxon>
        <taxon>Eremococcus</taxon>
    </lineage>
</organism>
<dbReference type="STRING" id="908337.HMPREF9257_1610"/>
<dbReference type="SUPFAM" id="SSF53756">
    <property type="entry name" value="UDP-Glycosyltransferase/glycogen phosphorylase"/>
    <property type="match status" value="1"/>
</dbReference>
<name>E4KPX1_9LACT</name>